<keyword evidence="1" id="KW-0378">Hydrolase</keyword>
<dbReference type="Gene3D" id="2.10.70.40">
    <property type="entry name" value="peptidoglycan hydrolase"/>
    <property type="match status" value="1"/>
</dbReference>
<reference evidence="3" key="1">
    <citation type="journal article" date="2014" name="Front. Microbiol.">
        <title>High frequency of phylogenetically diverse reductive dehalogenase-homologous genes in deep subseafloor sedimentary metagenomes.</title>
        <authorList>
            <person name="Kawai M."/>
            <person name="Futagami T."/>
            <person name="Toyoda A."/>
            <person name="Takaki Y."/>
            <person name="Nishi S."/>
            <person name="Hori S."/>
            <person name="Arai W."/>
            <person name="Tsubouchi T."/>
            <person name="Morono Y."/>
            <person name="Uchiyama I."/>
            <person name="Ito T."/>
            <person name="Fujiyama A."/>
            <person name="Inagaki F."/>
            <person name="Takami H."/>
        </authorList>
    </citation>
    <scope>NUCLEOTIDE SEQUENCE</scope>
    <source>
        <strain evidence="3">Expedition CK06-06</strain>
    </source>
</reference>
<dbReference type="Pfam" id="PF01832">
    <property type="entry name" value="Glucosaminidase"/>
    <property type="match status" value="1"/>
</dbReference>
<dbReference type="InterPro" id="IPR002901">
    <property type="entry name" value="MGlyc_endo_b_GlcNAc-like_dom"/>
</dbReference>
<comment type="caution">
    <text evidence="3">The sequence shown here is derived from an EMBL/GenBank/DDBJ whole genome shotgun (WGS) entry which is preliminary data.</text>
</comment>
<accession>X1R269</accession>
<dbReference type="EMBL" id="BARW01007681">
    <property type="protein sequence ID" value="GAI74862.1"/>
    <property type="molecule type" value="Genomic_DNA"/>
</dbReference>
<dbReference type="GO" id="GO:0004040">
    <property type="term" value="F:amidase activity"/>
    <property type="evidence" value="ECO:0007669"/>
    <property type="project" value="InterPro"/>
</dbReference>
<name>X1R269_9ZZZZ</name>
<dbReference type="PANTHER" id="PTHR33308">
    <property type="entry name" value="PEPTIDOGLYCAN HYDROLASE FLGJ"/>
    <property type="match status" value="1"/>
</dbReference>
<sequence length="153" mass="17330">MDDKQKQFAEKILAQAYIAKAKTGLPASILAAQCILETGWGRYVPVCRKTGKYSYNLFGIKGKGTNGSVEVITHEYIAGEKVKVIAEFRAYNNYSESFIDYGNLILGAKRYKNAVINKDDPEKYIREIWKAGYATDPKYPEKILRIARSCKFI</sequence>
<proteinExistence type="predicted"/>
<evidence type="ECO:0000259" key="2">
    <source>
        <dbReference type="SMART" id="SM00047"/>
    </source>
</evidence>
<dbReference type="SMART" id="SM00047">
    <property type="entry name" value="LYZ2"/>
    <property type="match status" value="1"/>
</dbReference>
<organism evidence="3">
    <name type="scientific">marine sediment metagenome</name>
    <dbReference type="NCBI Taxonomy" id="412755"/>
    <lineage>
        <taxon>unclassified sequences</taxon>
        <taxon>metagenomes</taxon>
        <taxon>ecological metagenomes</taxon>
    </lineage>
</organism>
<protein>
    <recommendedName>
        <fullName evidence="2">Mannosyl-glycoprotein endo-beta-N-acetylglucosamidase-like domain-containing protein</fullName>
    </recommendedName>
</protein>
<dbReference type="AlphaFoldDB" id="X1R269"/>
<evidence type="ECO:0000256" key="1">
    <source>
        <dbReference type="ARBA" id="ARBA00022801"/>
    </source>
</evidence>
<dbReference type="InterPro" id="IPR051056">
    <property type="entry name" value="Glycosyl_Hydrolase_73"/>
</dbReference>
<feature type="domain" description="Mannosyl-glycoprotein endo-beta-N-acetylglucosamidase-like" evidence="2">
    <location>
        <begin position="3"/>
        <end position="153"/>
    </location>
</feature>
<dbReference type="PANTHER" id="PTHR33308:SF9">
    <property type="entry name" value="PEPTIDOGLYCAN HYDROLASE FLGJ"/>
    <property type="match status" value="1"/>
</dbReference>
<dbReference type="Gene3D" id="1.10.530.10">
    <property type="match status" value="1"/>
</dbReference>
<gene>
    <name evidence="3" type="ORF">S12H4_15921</name>
</gene>
<dbReference type="PRINTS" id="PR01002">
    <property type="entry name" value="FLGFLGJ"/>
</dbReference>
<evidence type="ECO:0000313" key="3">
    <source>
        <dbReference type="EMBL" id="GAI74862.1"/>
    </source>
</evidence>